<dbReference type="InterPro" id="IPR020904">
    <property type="entry name" value="Sc_DH/Rdtase_CS"/>
</dbReference>
<evidence type="ECO:0000313" key="5">
    <source>
        <dbReference type="EMBL" id="KAJ9156584.1"/>
    </source>
</evidence>
<evidence type="ECO:0000256" key="3">
    <source>
        <dbReference type="ARBA" id="ARBA00023002"/>
    </source>
</evidence>
<dbReference type="GO" id="GO:0005811">
    <property type="term" value="C:lipid droplet"/>
    <property type="evidence" value="ECO:0007669"/>
    <property type="project" value="TreeGrafter"/>
</dbReference>
<gene>
    <name evidence="5" type="ORF">NKR23_g970</name>
</gene>
<protein>
    <submittedName>
        <fullName evidence="5">Glucose/ribitol dehydrogenase</fullName>
    </submittedName>
</protein>
<dbReference type="GO" id="GO:0000140">
    <property type="term" value="F:acylglycerone-phosphate reductase (NADP+) activity"/>
    <property type="evidence" value="ECO:0007669"/>
    <property type="project" value="TreeGrafter"/>
</dbReference>
<dbReference type="Proteomes" id="UP001174694">
    <property type="component" value="Unassembled WGS sequence"/>
</dbReference>
<dbReference type="SUPFAM" id="SSF51735">
    <property type="entry name" value="NAD(P)-binding Rossmann-fold domains"/>
    <property type="match status" value="1"/>
</dbReference>
<sequence length="302" mass="32660">MQQKRSILITGCSSGGAGHALALEFAAHGLRVFATARSTRSLTELEEKGIETLALDVTSAESIAALKKEIISRTGGKLDMLFNNAGTLYEAPAVESDPRRVRGMFDANVFGLFDMISAFTPLLLAAVPDSRDPPTIINTASILARIPYVFGAAYNATKAAVVSYSDTLRIEVAPLGIKVVTLYMGEVSTGLMVADNISFGADSLYSDIEGEVKKRSITHVKSTMKPDEFARQVVREVLVKKPGPGSGEFVWKGTNALIIWFLNAFAWRKVFDSIVEGPVGLNNKANRKLIFEKGQSKAKEVL</sequence>
<comment type="similarity">
    <text evidence="1 4">Belongs to the short-chain dehydrogenases/reductases (SDR) family.</text>
</comment>
<dbReference type="GO" id="GO:0004806">
    <property type="term" value="F:triacylglycerol lipase activity"/>
    <property type="evidence" value="ECO:0007669"/>
    <property type="project" value="TreeGrafter"/>
</dbReference>
<organism evidence="5 6">
    <name type="scientific">Pleurostoma richardsiae</name>
    <dbReference type="NCBI Taxonomy" id="41990"/>
    <lineage>
        <taxon>Eukaryota</taxon>
        <taxon>Fungi</taxon>
        <taxon>Dikarya</taxon>
        <taxon>Ascomycota</taxon>
        <taxon>Pezizomycotina</taxon>
        <taxon>Sordariomycetes</taxon>
        <taxon>Sordariomycetidae</taxon>
        <taxon>Calosphaeriales</taxon>
        <taxon>Pleurostomataceae</taxon>
        <taxon>Pleurostoma</taxon>
    </lineage>
</organism>
<evidence type="ECO:0000256" key="1">
    <source>
        <dbReference type="ARBA" id="ARBA00006484"/>
    </source>
</evidence>
<dbReference type="PROSITE" id="PS00061">
    <property type="entry name" value="ADH_SHORT"/>
    <property type="match status" value="1"/>
</dbReference>
<dbReference type="PRINTS" id="PR00080">
    <property type="entry name" value="SDRFAMILY"/>
</dbReference>
<name>A0AA38S5J2_9PEZI</name>
<evidence type="ECO:0000313" key="6">
    <source>
        <dbReference type="Proteomes" id="UP001174694"/>
    </source>
</evidence>
<dbReference type="AlphaFoldDB" id="A0AA38S5J2"/>
<comment type="caution">
    <text evidence="5">The sequence shown here is derived from an EMBL/GenBank/DDBJ whole genome shotgun (WGS) entry which is preliminary data.</text>
</comment>
<dbReference type="GO" id="GO:0006654">
    <property type="term" value="P:phosphatidic acid biosynthetic process"/>
    <property type="evidence" value="ECO:0007669"/>
    <property type="project" value="TreeGrafter"/>
</dbReference>
<dbReference type="Gene3D" id="3.40.50.720">
    <property type="entry name" value="NAD(P)-binding Rossmann-like Domain"/>
    <property type="match status" value="1"/>
</dbReference>
<dbReference type="EMBL" id="JANBVO010000002">
    <property type="protein sequence ID" value="KAJ9156584.1"/>
    <property type="molecule type" value="Genomic_DNA"/>
</dbReference>
<dbReference type="InterPro" id="IPR002347">
    <property type="entry name" value="SDR_fam"/>
</dbReference>
<proteinExistence type="inferred from homology"/>
<keyword evidence="6" id="KW-1185">Reference proteome</keyword>
<dbReference type="GO" id="GO:0005783">
    <property type="term" value="C:endoplasmic reticulum"/>
    <property type="evidence" value="ECO:0007669"/>
    <property type="project" value="TreeGrafter"/>
</dbReference>
<dbReference type="PANTHER" id="PTHR44169">
    <property type="entry name" value="NADPH-DEPENDENT 1-ACYLDIHYDROXYACETONE PHOSPHATE REDUCTASE"/>
    <property type="match status" value="1"/>
</dbReference>
<dbReference type="InterPro" id="IPR036291">
    <property type="entry name" value="NAD(P)-bd_dom_sf"/>
</dbReference>
<dbReference type="GO" id="GO:0019433">
    <property type="term" value="P:triglyceride catabolic process"/>
    <property type="evidence" value="ECO:0007669"/>
    <property type="project" value="TreeGrafter"/>
</dbReference>
<dbReference type="PRINTS" id="PR00081">
    <property type="entry name" value="GDHRDH"/>
</dbReference>
<accession>A0AA38S5J2</accession>
<dbReference type="PANTHER" id="PTHR44169:SF6">
    <property type="entry name" value="NADPH-DEPENDENT 1-ACYLDIHYDROXYACETONE PHOSPHATE REDUCTASE"/>
    <property type="match status" value="1"/>
</dbReference>
<keyword evidence="3" id="KW-0560">Oxidoreductase</keyword>
<evidence type="ECO:0000256" key="2">
    <source>
        <dbReference type="ARBA" id="ARBA00022857"/>
    </source>
</evidence>
<dbReference type="Pfam" id="PF00106">
    <property type="entry name" value="adh_short"/>
    <property type="match status" value="1"/>
</dbReference>
<keyword evidence="2" id="KW-0521">NADP</keyword>
<evidence type="ECO:0000256" key="4">
    <source>
        <dbReference type="RuleBase" id="RU000363"/>
    </source>
</evidence>
<reference evidence="5" key="1">
    <citation type="submission" date="2022-07" db="EMBL/GenBank/DDBJ databases">
        <title>Fungi with potential for degradation of polypropylene.</title>
        <authorList>
            <person name="Gostincar C."/>
        </authorList>
    </citation>
    <scope>NUCLEOTIDE SEQUENCE</scope>
    <source>
        <strain evidence="5">EXF-13308</strain>
    </source>
</reference>